<name>A0A1H3CIP1_9RHOB</name>
<evidence type="ECO:0000313" key="2">
    <source>
        <dbReference type="EMBL" id="SDX54007.1"/>
    </source>
</evidence>
<reference evidence="2 3" key="1">
    <citation type="submission" date="2016-10" db="EMBL/GenBank/DDBJ databases">
        <authorList>
            <person name="de Groot N.N."/>
        </authorList>
    </citation>
    <scope>NUCLEOTIDE SEQUENCE [LARGE SCALE GENOMIC DNA]</scope>
    <source>
        <strain evidence="2 3">CGMCC 1.8894</strain>
    </source>
</reference>
<dbReference type="STRING" id="564137.SAMN04488238_109178"/>
<evidence type="ECO:0000313" key="3">
    <source>
        <dbReference type="Proteomes" id="UP000198539"/>
    </source>
</evidence>
<dbReference type="Proteomes" id="UP000198539">
    <property type="component" value="Unassembled WGS sequence"/>
</dbReference>
<proteinExistence type="predicted"/>
<feature type="chain" id="PRO_5011673540" evidence="1">
    <location>
        <begin position="23"/>
        <end position="209"/>
    </location>
</feature>
<organism evidence="2 3">
    <name type="scientific">Roseicitreum antarcticum</name>
    <dbReference type="NCBI Taxonomy" id="564137"/>
    <lineage>
        <taxon>Bacteria</taxon>
        <taxon>Pseudomonadati</taxon>
        <taxon>Pseudomonadota</taxon>
        <taxon>Alphaproteobacteria</taxon>
        <taxon>Rhodobacterales</taxon>
        <taxon>Paracoccaceae</taxon>
        <taxon>Roseicitreum</taxon>
    </lineage>
</organism>
<keyword evidence="3" id="KW-1185">Reference proteome</keyword>
<dbReference type="EMBL" id="FNOM01000009">
    <property type="protein sequence ID" value="SDX54007.1"/>
    <property type="molecule type" value="Genomic_DNA"/>
</dbReference>
<evidence type="ECO:0000256" key="1">
    <source>
        <dbReference type="SAM" id="SignalP"/>
    </source>
</evidence>
<sequence>MKRCKLWIATIGLASVVGSARADPIAMGRRMAETFLSGDLEAIWVSSTPEMRQAFGSTDNLALLREDLLTDFGAEEAILSERAKTQAGLDVFTRISRWSNTPVPLEIPRPFAAGQPCCRQGRLCHDGTANRPMRKQRQHIRNAPALPHANQPDVGARGRSASTIQELPGERCADRPRRADRRRDHRAWKVPVLSGKAYRTAPRRGCFWR</sequence>
<protein>
    <submittedName>
        <fullName evidence="2">Uncharacterized protein</fullName>
    </submittedName>
</protein>
<feature type="signal peptide" evidence="1">
    <location>
        <begin position="1"/>
        <end position="22"/>
    </location>
</feature>
<dbReference type="AlphaFoldDB" id="A0A1H3CIP1"/>
<accession>A0A1H3CIP1</accession>
<keyword evidence="1" id="KW-0732">Signal</keyword>
<gene>
    <name evidence="2" type="ORF">SAMN04488238_109178</name>
</gene>